<sequence length="65" mass="7175">MKAQGGEARSPLENFQNSVRMRRLPSVERNGRCTLISNPRPDGRGFFVALGPSWTTVTWVGDRGG</sequence>
<accession>A0A4Q7EFD6</accession>
<dbReference type="EMBL" id="QVFV01000001">
    <property type="protein sequence ID" value="RZM81995.1"/>
    <property type="molecule type" value="Genomic_DNA"/>
</dbReference>
<evidence type="ECO:0000313" key="2">
    <source>
        <dbReference type="EMBL" id="RZM81995.1"/>
    </source>
</evidence>
<gene>
    <name evidence="2" type="ORF">DYY88_01630</name>
</gene>
<evidence type="ECO:0000256" key="1">
    <source>
        <dbReference type="SAM" id="MobiDB-lite"/>
    </source>
</evidence>
<dbReference type="RefSeq" id="WP_130199294.1">
    <property type="nucleotide sequence ID" value="NZ_QVFV01000001.1"/>
</dbReference>
<name>A0A4Q7EFD6_9CYAN</name>
<dbReference type="Proteomes" id="UP000292459">
    <property type="component" value="Unassembled WGS sequence"/>
</dbReference>
<reference evidence="2 3" key="1">
    <citation type="submission" date="2018-11" db="EMBL/GenBank/DDBJ databases">
        <title>Whole genome sequencing of an environmental sample.</title>
        <authorList>
            <person name="Sarangi A.N."/>
            <person name="Singh D."/>
            <person name="Tripathy S."/>
        </authorList>
    </citation>
    <scope>NUCLEOTIDE SEQUENCE [LARGE SCALE GENOMIC DNA]</scope>
    <source>
        <strain evidence="2 3">Lakshadweep</strain>
    </source>
</reference>
<protein>
    <submittedName>
        <fullName evidence="2">Uncharacterized protein</fullName>
    </submittedName>
</protein>
<comment type="caution">
    <text evidence="2">The sequence shown here is derived from an EMBL/GenBank/DDBJ whole genome shotgun (WGS) entry which is preliminary data.</text>
</comment>
<dbReference type="AlphaFoldDB" id="A0A4Q7EFD6"/>
<organism evidence="2 3">
    <name type="scientific">Leptolyngbya iicbica LK</name>
    <dbReference type="NCBI Taxonomy" id="2294035"/>
    <lineage>
        <taxon>Bacteria</taxon>
        <taxon>Bacillati</taxon>
        <taxon>Cyanobacteriota</taxon>
        <taxon>Cyanophyceae</taxon>
        <taxon>Leptolyngbyales</taxon>
        <taxon>Leptolyngbyaceae</taxon>
        <taxon>Leptolyngbya group</taxon>
        <taxon>Leptolyngbya</taxon>
        <taxon>Leptolyngbya iicbica</taxon>
    </lineage>
</organism>
<feature type="region of interest" description="Disordered" evidence="1">
    <location>
        <begin position="1"/>
        <end position="23"/>
    </location>
</feature>
<proteinExistence type="predicted"/>
<evidence type="ECO:0000313" key="3">
    <source>
        <dbReference type="Proteomes" id="UP000292459"/>
    </source>
</evidence>
<keyword evidence="3" id="KW-1185">Reference proteome</keyword>